<dbReference type="InterPro" id="IPR043128">
    <property type="entry name" value="Rev_trsase/Diguanyl_cyclase"/>
</dbReference>
<name>A0ABQ1S9M0_9SPHN</name>
<dbReference type="InterPro" id="IPR001633">
    <property type="entry name" value="EAL_dom"/>
</dbReference>
<dbReference type="InterPro" id="IPR000160">
    <property type="entry name" value="GGDEF_dom"/>
</dbReference>
<comment type="caution">
    <text evidence="3">The sequence shown here is derived from an EMBL/GenBank/DDBJ whole genome shotgun (WGS) entry which is preliminary data.</text>
</comment>
<dbReference type="PANTHER" id="PTHR44757:SF2">
    <property type="entry name" value="BIOFILM ARCHITECTURE MAINTENANCE PROTEIN MBAA"/>
    <property type="match status" value="1"/>
</dbReference>
<dbReference type="PANTHER" id="PTHR44757">
    <property type="entry name" value="DIGUANYLATE CYCLASE DGCP"/>
    <property type="match status" value="1"/>
</dbReference>
<dbReference type="SUPFAM" id="SSF55785">
    <property type="entry name" value="PYP-like sensor domain (PAS domain)"/>
    <property type="match status" value="1"/>
</dbReference>
<feature type="domain" description="GGDEF" evidence="2">
    <location>
        <begin position="187"/>
        <end position="320"/>
    </location>
</feature>
<proteinExistence type="predicted"/>
<organism evidence="3 4">
    <name type="scientific">Tsuneonella deserti</name>
    <dbReference type="NCBI Taxonomy" id="2035528"/>
    <lineage>
        <taxon>Bacteria</taxon>
        <taxon>Pseudomonadati</taxon>
        <taxon>Pseudomonadota</taxon>
        <taxon>Alphaproteobacteria</taxon>
        <taxon>Sphingomonadales</taxon>
        <taxon>Erythrobacteraceae</taxon>
        <taxon>Tsuneonella</taxon>
    </lineage>
</organism>
<dbReference type="InterPro" id="IPR035919">
    <property type="entry name" value="EAL_sf"/>
</dbReference>
<dbReference type="EMBL" id="BMKL01000001">
    <property type="protein sequence ID" value="GGD95058.1"/>
    <property type="molecule type" value="Genomic_DNA"/>
</dbReference>
<dbReference type="Gene3D" id="3.30.450.20">
    <property type="entry name" value="PAS domain"/>
    <property type="match status" value="1"/>
</dbReference>
<evidence type="ECO:0000259" key="2">
    <source>
        <dbReference type="PROSITE" id="PS50887"/>
    </source>
</evidence>
<evidence type="ECO:0000313" key="3">
    <source>
        <dbReference type="EMBL" id="GGD95058.1"/>
    </source>
</evidence>
<reference evidence="4" key="1">
    <citation type="journal article" date="2019" name="Int. J. Syst. Evol. Microbiol.">
        <title>The Global Catalogue of Microorganisms (GCM) 10K type strain sequencing project: providing services to taxonomists for standard genome sequencing and annotation.</title>
        <authorList>
            <consortium name="The Broad Institute Genomics Platform"/>
            <consortium name="The Broad Institute Genome Sequencing Center for Infectious Disease"/>
            <person name="Wu L."/>
            <person name="Ma J."/>
        </authorList>
    </citation>
    <scope>NUCLEOTIDE SEQUENCE [LARGE SCALE GENOMIC DNA]</scope>
    <source>
        <strain evidence="4">CGMCC 1.15959</strain>
    </source>
</reference>
<dbReference type="SUPFAM" id="SSF141868">
    <property type="entry name" value="EAL domain-like"/>
    <property type="match status" value="1"/>
</dbReference>
<feature type="domain" description="EAL" evidence="1">
    <location>
        <begin position="329"/>
        <end position="580"/>
    </location>
</feature>
<dbReference type="CDD" id="cd01948">
    <property type="entry name" value="EAL"/>
    <property type="match status" value="1"/>
</dbReference>
<dbReference type="Proteomes" id="UP000619041">
    <property type="component" value="Unassembled WGS sequence"/>
</dbReference>
<dbReference type="Pfam" id="PF00563">
    <property type="entry name" value="EAL"/>
    <property type="match status" value="1"/>
</dbReference>
<gene>
    <name evidence="3" type="ORF">GCM10011515_13590</name>
</gene>
<sequence>MAVRNFWKSAAGAGDDLTSDGLRHAILDDFEQTGLAWIWASDASGCLNYLSRGAAEAIGVPLASLLGKPVAELFETDPDGPDDRSARPLGFQLKAHNRVSDVTVRCALPEAHTGRPVWLSLSGQPKTDSRGKFHGYRGWATDISVEYQRKIADSRMAEFDSLTGLYNRDRMSRRLDGMLAAFKAAKRTCALMMLDLDRFKQVNDTMGHQAGDNLLQQVAERLKSIIGDRGEIGRLGGDEFQVIIPDVDDRGKLGELAEKVIQIISQPYPIEDKRAIIGTSVGIAIAPYDGLETEELVRASDLALYSAKNGGRGQFRFYSADLKDEEQERQLLLDDLREALAAEQLELHYQPVVRIKDNLVVGMEALMRWEHAERGWVSPGLFIPVAEDSSLIGPLGDWALHRACRDAMEWPDTVRVAVNVSARQFTANGFVDIVSDALQASGLDPDRLELELTESVFMGDSEATDETFRALKKIGVRLALDDFGTGYSSLSYLRSAPFDKLKVDKSFVDSCTQADQNSAKIITAIIGLSKALGMETTVEGVEAFDQLEVVKARGAELVQGWIYAKAMPQSAILQHIESGVFRIEPSGPEKHRPDRRSMFRRIGIIHGDHRYDAVIRDLSKTGAFIEGLVGVPDGTAMVLDLGQGQLVVSRVTRSEGAQFAVEFETSLVSDGAGGLCTRHRVSPYALAAASMPLASLPQGASPVGLAANPASPPMFMQVQVGSGG</sequence>
<accession>A0ABQ1S9M0</accession>
<dbReference type="PROSITE" id="PS50887">
    <property type="entry name" value="GGDEF"/>
    <property type="match status" value="1"/>
</dbReference>
<dbReference type="Gene3D" id="3.30.70.270">
    <property type="match status" value="1"/>
</dbReference>
<dbReference type="NCBIfam" id="TIGR00254">
    <property type="entry name" value="GGDEF"/>
    <property type="match status" value="1"/>
</dbReference>
<dbReference type="RefSeq" id="WP_188644450.1">
    <property type="nucleotide sequence ID" value="NZ_BMKL01000001.1"/>
</dbReference>
<dbReference type="InterPro" id="IPR000014">
    <property type="entry name" value="PAS"/>
</dbReference>
<dbReference type="Gene3D" id="3.20.20.450">
    <property type="entry name" value="EAL domain"/>
    <property type="match status" value="1"/>
</dbReference>
<protein>
    <recommendedName>
        <fullName evidence="5">Cyclic di-GMP phosphodiesterase Gmr</fullName>
    </recommendedName>
</protein>
<dbReference type="SUPFAM" id="SSF55073">
    <property type="entry name" value="Nucleotide cyclase"/>
    <property type="match status" value="1"/>
</dbReference>
<dbReference type="CDD" id="cd00130">
    <property type="entry name" value="PAS"/>
    <property type="match status" value="1"/>
</dbReference>
<dbReference type="InterPro" id="IPR035965">
    <property type="entry name" value="PAS-like_dom_sf"/>
</dbReference>
<keyword evidence="4" id="KW-1185">Reference proteome</keyword>
<evidence type="ECO:0000313" key="4">
    <source>
        <dbReference type="Proteomes" id="UP000619041"/>
    </source>
</evidence>
<dbReference type="Pfam" id="PF00990">
    <property type="entry name" value="GGDEF"/>
    <property type="match status" value="1"/>
</dbReference>
<dbReference type="SMART" id="SM00267">
    <property type="entry name" value="GGDEF"/>
    <property type="match status" value="1"/>
</dbReference>
<dbReference type="PROSITE" id="PS50883">
    <property type="entry name" value="EAL"/>
    <property type="match status" value="1"/>
</dbReference>
<dbReference type="InterPro" id="IPR029787">
    <property type="entry name" value="Nucleotide_cyclase"/>
</dbReference>
<dbReference type="InterPro" id="IPR052155">
    <property type="entry name" value="Biofilm_reg_signaling"/>
</dbReference>
<dbReference type="SMART" id="SM00052">
    <property type="entry name" value="EAL"/>
    <property type="match status" value="1"/>
</dbReference>
<dbReference type="CDD" id="cd01949">
    <property type="entry name" value="GGDEF"/>
    <property type="match status" value="1"/>
</dbReference>
<evidence type="ECO:0008006" key="5">
    <source>
        <dbReference type="Google" id="ProtNLM"/>
    </source>
</evidence>
<evidence type="ECO:0000259" key="1">
    <source>
        <dbReference type="PROSITE" id="PS50883"/>
    </source>
</evidence>